<dbReference type="NCBIfam" id="NF006769">
    <property type="entry name" value="PRK09290.1-3"/>
    <property type="match status" value="1"/>
</dbReference>
<dbReference type="Proteomes" id="UP001175097">
    <property type="component" value="Unassembled WGS sequence"/>
</dbReference>
<reference evidence="4" key="1">
    <citation type="submission" date="2023-03" db="EMBL/GenBank/DDBJ databases">
        <title>MT1 and MT2 Draft Genomes of Novel Species.</title>
        <authorList>
            <person name="Venkateswaran K."/>
        </authorList>
    </citation>
    <scope>NUCLEOTIDE SEQUENCE</scope>
    <source>
        <strain evidence="4">F6_3S_P_2</strain>
    </source>
</reference>
<evidence type="ECO:0000313" key="4">
    <source>
        <dbReference type="EMBL" id="MDN4609180.1"/>
    </source>
</evidence>
<dbReference type="Pfam" id="PF01546">
    <property type="entry name" value="Peptidase_M20"/>
    <property type="match status" value="1"/>
</dbReference>
<dbReference type="NCBIfam" id="TIGR01879">
    <property type="entry name" value="hydantase"/>
    <property type="match status" value="1"/>
</dbReference>
<dbReference type="NCBIfam" id="NF006771">
    <property type="entry name" value="PRK09290.1-5"/>
    <property type="match status" value="1"/>
</dbReference>
<accession>A0ABT8JVL2</accession>
<dbReference type="CDD" id="cd03884">
    <property type="entry name" value="M20_bAS"/>
    <property type="match status" value="1"/>
</dbReference>
<sequence length="411" mass="45285">MKINIKRLQRYFDEMSEVGKTENGGVSRLALSSGDKEARDLFVKWLKDAGLKVRFDDVGNIYGRKEGTDPEADPIVIGSHLDSIEDGGKYDGVLGIITGLEIIHTLSDYSISTRRPIEIGNFTNEEGVRFESLMGGSGVLSNDYDLTSIYNEKDNVGKTFIDELKGIDYLGDRKNRLKAAEAFIELHIEQGPVLDKEEIPIGIVEGILGFTWLSVTVTGETNTSGPTPMYLRKDALSSAARMIVEIEKLASKVGENAITTVGIVEVKPGHVNSIPGEVRFTVDIRDEDPEKQQAGVQMIKDCIRTIADNDTVEFEITELMKFEPTNFSPKVIEALAEAVDELGYPSKRMISGAGHISTYMNNLCPTAMIFIPSVGGISHLPHEKTEWEDIEKGANVLFNAVLKLAEIQNKD</sequence>
<dbReference type="GO" id="GO:0016787">
    <property type="term" value="F:hydrolase activity"/>
    <property type="evidence" value="ECO:0007669"/>
    <property type="project" value="UniProtKB-KW"/>
</dbReference>
<dbReference type="SUPFAM" id="SSF55031">
    <property type="entry name" value="Bacterial exopeptidase dimerisation domain"/>
    <property type="match status" value="1"/>
</dbReference>
<dbReference type="InterPro" id="IPR002933">
    <property type="entry name" value="Peptidase_M20"/>
</dbReference>
<evidence type="ECO:0000256" key="2">
    <source>
        <dbReference type="ARBA" id="ARBA00022801"/>
    </source>
</evidence>
<dbReference type="Pfam" id="PF07687">
    <property type="entry name" value="M20_dimer"/>
    <property type="match status" value="1"/>
</dbReference>
<dbReference type="PANTHER" id="PTHR32494">
    <property type="entry name" value="ALLANTOATE DEIMINASE-RELATED"/>
    <property type="match status" value="1"/>
</dbReference>
<dbReference type="InterPro" id="IPR011650">
    <property type="entry name" value="Peptidase_M20_dimer"/>
</dbReference>
<dbReference type="RefSeq" id="WP_301245814.1">
    <property type="nucleotide sequence ID" value="NZ_JAROCC010000021.1"/>
</dbReference>
<dbReference type="InterPro" id="IPR010158">
    <property type="entry name" value="Amidase_Cbmase"/>
</dbReference>
<protein>
    <submittedName>
        <fullName evidence="4">Zn-dependent hydrolase</fullName>
    </submittedName>
</protein>
<organism evidence="4 5">
    <name type="scientific">Sporosarcina highlanderae</name>
    <dbReference type="NCBI Taxonomy" id="3035916"/>
    <lineage>
        <taxon>Bacteria</taxon>
        <taxon>Bacillati</taxon>
        <taxon>Bacillota</taxon>
        <taxon>Bacilli</taxon>
        <taxon>Bacillales</taxon>
        <taxon>Caryophanaceae</taxon>
        <taxon>Sporosarcina</taxon>
    </lineage>
</organism>
<comment type="similarity">
    <text evidence="1">Belongs to the peptidase M20 family.</text>
</comment>
<dbReference type="InterPro" id="IPR036264">
    <property type="entry name" value="Bact_exopeptidase_dim_dom"/>
</dbReference>
<proteinExistence type="inferred from homology"/>
<dbReference type="PANTHER" id="PTHR32494:SF5">
    <property type="entry name" value="ALLANTOATE AMIDOHYDROLASE"/>
    <property type="match status" value="1"/>
</dbReference>
<dbReference type="Gene3D" id="3.40.630.10">
    <property type="entry name" value="Zn peptidases"/>
    <property type="match status" value="1"/>
</dbReference>
<comment type="caution">
    <text evidence="4">The sequence shown here is derived from an EMBL/GenBank/DDBJ whole genome shotgun (WGS) entry which is preliminary data.</text>
</comment>
<gene>
    <name evidence="4" type="ORF">P5G49_17085</name>
</gene>
<dbReference type="Gene3D" id="3.30.70.360">
    <property type="match status" value="1"/>
</dbReference>
<evidence type="ECO:0000256" key="1">
    <source>
        <dbReference type="ARBA" id="ARBA00006153"/>
    </source>
</evidence>
<keyword evidence="2 4" id="KW-0378">Hydrolase</keyword>
<dbReference type="PIRSF" id="PIRSF001235">
    <property type="entry name" value="Amidase_carbamoylase"/>
    <property type="match status" value="1"/>
</dbReference>
<dbReference type="EMBL" id="JAROCC010000021">
    <property type="protein sequence ID" value="MDN4609180.1"/>
    <property type="molecule type" value="Genomic_DNA"/>
</dbReference>
<evidence type="ECO:0000313" key="5">
    <source>
        <dbReference type="Proteomes" id="UP001175097"/>
    </source>
</evidence>
<keyword evidence="5" id="KW-1185">Reference proteome</keyword>
<evidence type="ECO:0000259" key="3">
    <source>
        <dbReference type="Pfam" id="PF07687"/>
    </source>
</evidence>
<dbReference type="SUPFAM" id="SSF53187">
    <property type="entry name" value="Zn-dependent exopeptidases"/>
    <property type="match status" value="1"/>
</dbReference>
<name>A0ABT8JVL2_9BACL</name>
<feature type="domain" description="Peptidase M20 dimerisation" evidence="3">
    <location>
        <begin position="209"/>
        <end position="310"/>
    </location>
</feature>